<dbReference type="AlphaFoldDB" id="Q31FZ3"/>
<keyword evidence="1" id="KW-0472">Membrane</keyword>
<dbReference type="InterPro" id="IPR021438">
    <property type="entry name" value="DUF3087"/>
</dbReference>
<evidence type="ECO:0000256" key="1">
    <source>
        <dbReference type="SAM" id="Phobius"/>
    </source>
</evidence>
<organism evidence="2">
    <name type="scientific">Hydrogenovibrio crunogenus (strain DSM 25203 / XCL-2)</name>
    <name type="common">Thiomicrospira crunogena</name>
    <dbReference type="NCBI Taxonomy" id="317025"/>
    <lineage>
        <taxon>Bacteria</taxon>
        <taxon>Pseudomonadati</taxon>
        <taxon>Pseudomonadota</taxon>
        <taxon>Gammaproteobacteria</taxon>
        <taxon>Thiotrichales</taxon>
        <taxon>Piscirickettsiaceae</taxon>
        <taxon>Hydrogenovibrio</taxon>
    </lineage>
</organism>
<keyword evidence="1" id="KW-1133">Transmembrane helix</keyword>
<accession>Q31FZ3</accession>
<protein>
    <recommendedName>
        <fullName evidence="3">DUF3087 domain-containing protein</fullName>
    </recommendedName>
</protein>
<dbReference type="EMBL" id="CP000109">
    <property type="protein sequence ID" value="ABB41930.1"/>
    <property type="molecule type" value="Genomic_DNA"/>
</dbReference>
<feature type="transmembrane region" description="Helical" evidence="1">
    <location>
        <begin position="82"/>
        <end position="104"/>
    </location>
</feature>
<gene>
    <name evidence="2" type="ordered locus">Tcr_1335</name>
</gene>
<dbReference type="Pfam" id="PF11286">
    <property type="entry name" value="DUF3087"/>
    <property type="match status" value="1"/>
</dbReference>
<name>Q31FZ3_HYDCU</name>
<dbReference type="STRING" id="317025.Tcr_1335"/>
<evidence type="ECO:0000313" key="2">
    <source>
        <dbReference type="EMBL" id="ABB41930.1"/>
    </source>
</evidence>
<evidence type="ECO:0008006" key="3">
    <source>
        <dbReference type="Google" id="ProtNLM"/>
    </source>
</evidence>
<keyword evidence="1" id="KW-0812">Transmembrane</keyword>
<dbReference type="KEGG" id="tcx:Tcr_1335"/>
<reference evidence="2" key="1">
    <citation type="submission" date="2006-07" db="EMBL/GenBank/DDBJ databases">
        <title>Complete sequence of Thiomicrospira crunogena XCL-2.</title>
        <authorList>
            <consortium name="US DOE Joint Genome Institute"/>
            <person name="Copeland A."/>
            <person name="Lucas S."/>
            <person name="Lapidus A."/>
            <person name="Barry K."/>
            <person name="Detter J.C."/>
            <person name="Glavina del Rio T."/>
            <person name="Hammon N."/>
            <person name="Israni S."/>
            <person name="Dalin E."/>
            <person name="Tice H."/>
            <person name="Pitluck S."/>
            <person name="Chain P."/>
            <person name="Malfatti S."/>
            <person name="Shin M."/>
            <person name="Vergez L."/>
            <person name="Schmutz J."/>
            <person name="Larimer F."/>
            <person name="Land M."/>
            <person name="Hauser L."/>
            <person name="Kyrpides N."/>
            <person name="Lykidis A."/>
            <person name="Scott K.M."/>
            <person name="Sievert S."/>
            <person name="Kerfeld C."/>
            <person name="Freyermuth S."/>
            <person name="Dobrinski K."/>
            <person name="Boller A."/>
            <person name="Fitzpatrick K."/>
            <person name="Thoma P."/>
            <person name="Moore J."/>
            <person name="Richardson P."/>
        </authorList>
    </citation>
    <scope>NUCLEOTIDE SEQUENCE</scope>
    <source>
        <strain evidence="2">XCL-2</strain>
    </source>
</reference>
<dbReference type="eggNOG" id="ENOG502ZZ0F">
    <property type="taxonomic scope" value="Bacteria"/>
</dbReference>
<dbReference type="HOGENOM" id="CLU_131508_0_0_6"/>
<proteinExistence type="predicted"/>
<feature type="transmembrane region" description="Helical" evidence="1">
    <location>
        <begin position="55"/>
        <end position="76"/>
    </location>
</feature>
<sequence length="206" mass="24360">MDFRLKNVSVDLNYLREHTCYHNHHTGLNRHYMFQIEEIDPKYYRKQTRNATLKIMALFIVIGMITATTFVEYLGAYSSNLIVLNLLGAFVGLVITGFIVKFFFKDKPWMYEAMYAWRLKRNLMRISNLIDTVKAEAKQNNENALKILRFYHLGLTQMHQLEDNNHALIDLKAEKEQLVQQMINLGYDIDQTDFDPSQLDEFKTEH</sequence>